<dbReference type="AlphaFoldDB" id="A0AAN2C033"/>
<reference evidence="4 5" key="1">
    <citation type="journal article" date="2022" name="Int. J. Syst. Evol. Microbiol.">
        <title>&lt;i&gt;Sideroxyarcus emersonii&lt;/i&gt; gen. nov. sp. nov., a neutrophilic, microaerobic iron- and thiosulfate-oxidizing bacterium isolated from iron-rich wetland sediment.</title>
        <authorList>
            <person name="Kato S."/>
            <person name="Itoh T."/>
            <person name="Iino T."/>
            <person name="Ohkuma M."/>
        </authorList>
    </citation>
    <scope>NUCLEOTIDE SEQUENCE [LARGE SCALE GENOMIC DNA]</scope>
    <source>
        <strain evidence="4 5">MIZ01</strain>
    </source>
</reference>
<evidence type="ECO:0000256" key="2">
    <source>
        <dbReference type="SAM" id="SignalP"/>
    </source>
</evidence>
<dbReference type="EMBL" id="AP023423">
    <property type="protein sequence ID" value="BCK88718.1"/>
    <property type="molecule type" value="Genomic_DNA"/>
</dbReference>
<protein>
    <recommendedName>
        <fullName evidence="3">FecR protein domain-containing protein</fullName>
    </recommendedName>
</protein>
<keyword evidence="5" id="KW-1185">Reference proteome</keyword>
<keyword evidence="2" id="KW-0732">Signal</keyword>
<feature type="chain" id="PRO_5042831561" description="FecR protein domain-containing protein" evidence="2">
    <location>
        <begin position="23"/>
        <end position="304"/>
    </location>
</feature>
<feature type="region of interest" description="Disordered" evidence="1">
    <location>
        <begin position="278"/>
        <end position="304"/>
    </location>
</feature>
<dbReference type="PANTHER" id="PTHR38731">
    <property type="entry name" value="LIPL45-RELATED LIPOPROTEIN-RELATED"/>
    <property type="match status" value="1"/>
</dbReference>
<feature type="compositionally biased region" description="Polar residues" evidence="1">
    <location>
        <begin position="278"/>
        <end position="290"/>
    </location>
</feature>
<evidence type="ECO:0000313" key="5">
    <source>
        <dbReference type="Proteomes" id="UP001320326"/>
    </source>
</evidence>
<dbReference type="InterPro" id="IPR006860">
    <property type="entry name" value="FecR"/>
</dbReference>
<dbReference type="Gene3D" id="2.60.120.1440">
    <property type="match status" value="1"/>
</dbReference>
<name>A0AAN2C033_9PROT</name>
<evidence type="ECO:0000259" key="3">
    <source>
        <dbReference type="Pfam" id="PF04773"/>
    </source>
</evidence>
<feature type="signal peptide" evidence="2">
    <location>
        <begin position="1"/>
        <end position="22"/>
    </location>
</feature>
<dbReference type="KEGG" id="seme:MIZ01_2524"/>
<gene>
    <name evidence="4" type="ORF">MIZ01_2524</name>
</gene>
<dbReference type="Proteomes" id="UP001320326">
    <property type="component" value="Chromosome"/>
</dbReference>
<dbReference type="Pfam" id="PF04773">
    <property type="entry name" value="FecR"/>
    <property type="match status" value="1"/>
</dbReference>
<dbReference type="RefSeq" id="WP_237247226.1">
    <property type="nucleotide sequence ID" value="NZ_AP023423.1"/>
</dbReference>
<evidence type="ECO:0000256" key="1">
    <source>
        <dbReference type="SAM" id="MobiDB-lite"/>
    </source>
</evidence>
<organism evidence="4 5">
    <name type="scientific">Sideroxyarcus emersonii</name>
    <dbReference type="NCBI Taxonomy" id="2764705"/>
    <lineage>
        <taxon>Bacteria</taxon>
        <taxon>Pseudomonadati</taxon>
        <taxon>Pseudomonadota</taxon>
        <taxon>Betaproteobacteria</taxon>
        <taxon>Nitrosomonadales</taxon>
        <taxon>Gallionellaceae</taxon>
        <taxon>Sideroxyarcus</taxon>
    </lineage>
</organism>
<accession>A0AAN2C033</accession>
<sequence length="304" mass="32804">MQAILRTLPLLLLCLFTGAANAEDALTRAIVHVESLQTQALGAVAAAERAVENAQADLRVAHAIEAEAGRAHDQAAITVASEAVQQAQALERETQRNLSLARTLLVARNKTLEDLRGWTHTNRRPAALLVVDRGEVRRHSQNGSSVPQDLTPLRTGERIETGSNAQVRLFVSGGDAEVLLSENSSYMVTQDNMSGDFSAQLDEGMMRMRVLVKNKLGKRFEVRTPAAVCGVRGTDFSLARKLDGDVIKVYSGVVAVSPPAADGVEVLVKSGEQLNIPQQGTWPAPQSFTSDIDDPPWSSNHVEN</sequence>
<proteinExistence type="predicted"/>
<feature type="domain" description="FecR protein" evidence="3">
    <location>
        <begin position="158"/>
        <end position="254"/>
    </location>
</feature>
<dbReference type="PANTHER" id="PTHR38731:SF1">
    <property type="entry name" value="FECR PROTEIN DOMAIN-CONTAINING PROTEIN"/>
    <property type="match status" value="1"/>
</dbReference>
<evidence type="ECO:0000313" key="4">
    <source>
        <dbReference type="EMBL" id="BCK88718.1"/>
    </source>
</evidence>